<evidence type="ECO:0000313" key="1">
    <source>
        <dbReference type="EMBL" id="RIO47528.1"/>
    </source>
</evidence>
<reference evidence="1 2" key="1">
    <citation type="journal article" date="2016" name="Front. Microbiol.">
        <title>Comprehensive Phylogenetic Analysis of Bovine Non-aureus Staphylococci Species Based on Whole-Genome Sequencing.</title>
        <authorList>
            <person name="Naushad S."/>
            <person name="Barkema H.W."/>
            <person name="Luby C."/>
            <person name="Condas L.A."/>
            <person name="Nobrega D.B."/>
            <person name="Carson D.A."/>
            <person name="De Buck J."/>
        </authorList>
    </citation>
    <scope>NUCLEOTIDE SEQUENCE [LARGE SCALE GENOMIC DNA]</scope>
    <source>
        <strain evidence="1 2">SNUC 5959</strain>
    </source>
</reference>
<dbReference type="EMBL" id="QXVO01000003">
    <property type="protein sequence ID" value="RIO47528.1"/>
    <property type="molecule type" value="Genomic_DNA"/>
</dbReference>
<organism evidence="1 2">
    <name type="scientific">Staphylococcus hyicus</name>
    <dbReference type="NCBI Taxonomy" id="1284"/>
    <lineage>
        <taxon>Bacteria</taxon>
        <taxon>Bacillati</taxon>
        <taxon>Bacillota</taxon>
        <taxon>Bacilli</taxon>
        <taxon>Bacillales</taxon>
        <taxon>Staphylococcaceae</taxon>
        <taxon>Staphylococcus</taxon>
    </lineage>
</organism>
<dbReference type="AlphaFoldDB" id="A0A0A8HP19"/>
<dbReference type="GeneID" id="41072932"/>
<dbReference type="RefSeq" id="WP_039645144.1">
    <property type="nucleotide sequence ID" value="NZ_CP008747.1"/>
</dbReference>
<name>A0A0A8HP19_STAHY</name>
<dbReference type="HOGENOM" id="CLU_2345319_0_0_9"/>
<comment type="caution">
    <text evidence="1">The sequence shown here is derived from an EMBL/GenBank/DDBJ whole genome shotgun (WGS) entry which is preliminary data.</text>
</comment>
<proteinExistence type="predicted"/>
<protein>
    <submittedName>
        <fullName evidence="1">Uncharacterized protein</fullName>
    </submittedName>
</protein>
<gene>
    <name evidence="1" type="ORF">BUZ57_01805</name>
</gene>
<dbReference type="KEGG" id="shu:SHYC_05680"/>
<dbReference type="STRING" id="1284.SHYC_05680"/>
<evidence type="ECO:0000313" key="2">
    <source>
        <dbReference type="Proteomes" id="UP000285625"/>
    </source>
</evidence>
<accession>A0A0A8HP19</accession>
<sequence length="97" mass="10748">MEKKALIEHYIDLAASNHLKLALTLNGNVVYGEPYTSDHGDKFQQQLKEISNDIQSSLKSPIGFNLKDVTLMSGDKSTSLPHLFIFVDDITAVTLVD</sequence>
<dbReference type="Proteomes" id="UP000285625">
    <property type="component" value="Unassembled WGS sequence"/>
</dbReference>